<evidence type="ECO:0000313" key="2">
    <source>
        <dbReference type="EMBL" id="JAH07438.1"/>
    </source>
</evidence>
<dbReference type="EMBL" id="GBXM01101139">
    <property type="protein sequence ID" value="JAH07438.1"/>
    <property type="molecule type" value="Transcribed_RNA"/>
</dbReference>
<reference evidence="2" key="1">
    <citation type="submission" date="2014-11" db="EMBL/GenBank/DDBJ databases">
        <authorList>
            <person name="Amaro Gonzalez C."/>
        </authorList>
    </citation>
    <scope>NUCLEOTIDE SEQUENCE</scope>
</reference>
<accession>A0A0E9PUB1</accession>
<name>A0A0E9PUB1_ANGAN</name>
<dbReference type="AlphaFoldDB" id="A0A0E9PUB1"/>
<protein>
    <submittedName>
        <fullName evidence="2">Uncharacterized protein</fullName>
    </submittedName>
</protein>
<feature type="chain" id="PRO_5002431109" evidence="1">
    <location>
        <begin position="21"/>
        <end position="46"/>
    </location>
</feature>
<feature type="signal peptide" evidence="1">
    <location>
        <begin position="1"/>
        <end position="20"/>
    </location>
</feature>
<keyword evidence="1" id="KW-0732">Signal</keyword>
<sequence>MCDWLVLSWLSVSLWHISTPQMEKGVDFKLTDPDSVTTASGLTHSE</sequence>
<evidence type="ECO:0000256" key="1">
    <source>
        <dbReference type="SAM" id="SignalP"/>
    </source>
</evidence>
<proteinExistence type="predicted"/>
<reference evidence="2" key="2">
    <citation type="journal article" date="2015" name="Fish Shellfish Immunol.">
        <title>Early steps in the European eel (Anguilla anguilla)-Vibrio vulnificus interaction in the gills: Role of the RtxA13 toxin.</title>
        <authorList>
            <person name="Callol A."/>
            <person name="Pajuelo D."/>
            <person name="Ebbesson L."/>
            <person name="Teles M."/>
            <person name="MacKenzie S."/>
            <person name="Amaro C."/>
        </authorList>
    </citation>
    <scope>NUCLEOTIDE SEQUENCE</scope>
</reference>
<organism evidence="2">
    <name type="scientific">Anguilla anguilla</name>
    <name type="common">European freshwater eel</name>
    <name type="synonym">Muraena anguilla</name>
    <dbReference type="NCBI Taxonomy" id="7936"/>
    <lineage>
        <taxon>Eukaryota</taxon>
        <taxon>Metazoa</taxon>
        <taxon>Chordata</taxon>
        <taxon>Craniata</taxon>
        <taxon>Vertebrata</taxon>
        <taxon>Euteleostomi</taxon>
        <taxon>Actinopterygii</taxon>
        <taxon>Neopterygii</taxon>
        <taxon>Teleostei</taxon>
        <taxon>Anguilliformes</taxon>
        <taxon>Anguillidae</taxon>
        <taxon>Anguilla</taxon>
    </lineage>
</organism>